<evidence type="ECO:0000313" key="4">
    <source>
        <dbReference type="EMBL" id="SIT21529.1"/>
    </source>
</evidence>
<dbReference type="RefSeq" id="WP_076379999.1">
    <property type="nucleotide sequence ID" value="NZ_AP017422.1"/>
</dbReference>
<name>A0A173MD35_9BACT</name>
<dbReference type="GO" id="GO:0016853">
    <property type="term" value="F:isomerase activity"/>
    <property type="evidence" value="ECO:0007669"/>
    <property type="project" value="UniProtKB-KW"/>
</dbReference>
<dbReference type="CDD" id="cd02966">
    <property type="entry name" value="TlpA_like_family"/>
    <property type="match status" value="1"/>
</dbReference>
<dbReference type="GO" id="GO:0016209">
    <property type="term" value="F:antioxidant activity"/>
    <property type="evidence" value="ECO:0007669"/>
    <property type="project" value="InterPro"/>
</dbReference>
<feature type="domain" description="Thioredoxin" evidence="3">
    <location>
        <begin position="494"/>
        <end position="670"/>
    </location>
</feature>
<dbReference type="STRING" id="477680.SAMN05421788_105157"/>
<keyword evidence="1" id="KW-0676">Redox-active center</keyword>
<evidence type="ECO:0000259" key="3">
    <source>
        <dbReference type="PROSITE" id="PS51352"/>
    </source>
</evidence>
<dbReference type="GO" id="GO:0016491">
    <property type="term" value="F:oxidoreductase activity"/>
    <property type="evidence" value="ECO:0007669"/>
    <property type="project" value="InterPro"/>
</dbReference>
<proteinExistence type="predicted"/>
<feature type="signal peptide" evidence="2">
    <location>
        <begin position="1"/>
        <end position="23"/>
    </location>
</feature>
<reference evidence="5" key="1">
    <citation type="submission" date="2017-01" db="EMBL/GenBank/DDBJ databases">
        <authorList>
            <person name="Varghese N."/>
            <person name="Submissions S."/>
        </authorList>
    </citation>
    <scope>NUCLEOTIDE SEQUENCE [LARGE SCALE GENOMIC DNA]</scope>
    <source>
        <strain evidence="5">DSM 21054</strain>
    </source>
</reference>
<evidence type="ECO:0000313" key="5">
    <source>
        <dbReference type="Proteomes" id="UP000186917"/>
    </source>
</evidence>
<dbReference type="PANTHER" id="PTHR42852:SF13">
    <property type="entry name" value="PROTEIN DIPZ"/>
    <property type="match status" value="1"/>
</dbReference>
<dbReference type="PANTHER" id="PTHR42852">
    <property type="entry name" value="THIOL:DISULFIDE INTERCHANGE PROTEIN DSBE"/>
    <property type="match status" value="1"/>
</dbReference>
<evidence type="ECO:0000256" key="2">
    <source>
        <dbReference type="SAM" id="SignalP"/>
    </source>
</evidence>
<dbReference type="KEGG" id="fln:FLA_1396"/>
<dbReference type="SUPFAM" id="SSF52833">
    <property type="entry name" value="Thioredoxin-like"/>
    <property type="match status" value="1"/>
</dbReference>
<dbReference type="InterPro" id="IPR000866">
    <property type="entry name" value="AhpC/TSA"/>
</dbReference>
<dbReference type="InterPro" id="IPR017937">
    <property type="entry name" value="Thioredoxin_CS"/>
</dbReference>
<dbReference type="EMBL" id="FTOR01000005">
    <property type="protein sequence ID" value="SIT21529.1"/>
    <property type="molecule type" value="Genomic_DNA"/>
</dbReference>
<dbReference type="OrthoDB" id="634996at2"/>
<sequence length="672" mass="76248">MNYCKVKLLLCCLLLAMMPVSYAQYKNLTFTPDVIPAGTSFAFTYDAAGTPLEGKRDIACIVYYFSNATYQWKGIDLTIDSAGDNKWKGVCATKDDWAFVTFKFQAGDSVDNNNNLTYGYLLSDATHPGLNARCAYAAWGLLRSPGYGYAIDGYVDGSHAIGDTVTAYWLTMELKKPTTTAADRSVFVIPYTRSLYAAYGMEKLPEINAALRFLTRADASQEDLAKAWYITAQLLKDAVRKDSVEMLLNTRFPNNVLQKLAYYRRFFNEKDFPKRAAMADTFLAKYPYSERMEWLDEANRIDYNTAYLATILFGAMNKNYTAADKYIDQLPYVTTINVYYRLIDVAHARKDLSDSFLYPYSKKLVTHMEQFAGEQTAIFSWMTAREWKSRFENDFFAGVAKPMLFAHVEICNSTGRYAEALLYARMAQEAQHFKKADLNDAYVLALQKNGQDKEVNDALIKSMYENQASPAMIDLLKQSYLKVHGSEEGFDQYLQSLKNAAASKSNDADNEMIDVPMLAWTMRDGNNKVVTQQSLKGKVVVLDFWATWCVPCKASFPGMNLAVEKYKNDKDVVFYFVDTEEPGKNYKQQIAQYLTKNNFPFQVLFDNPMTDGKHTGEVFERVCKLFHISGIPQKLIIDKKGHVRFITVGYKGSASALADEMVELIELTKKAK</sequence>
<accession>A0A173MD35</accession>
<dbReference type="AlphaFoldDB" id="A0A173MD35"/>
<dbReference type="Gene3D" id="3.40.30.10">
    <property type="entry name" value="Glutaredoxin"/>
    <property type="match status" value="1"/>
</dbReference>
<dbReference type="Pfam" id="PF00578">
    <property type="entry name" value="AhpC-TSA"/>
    <property type="match status" value="1"/>
</dbReference>
<feature type="chain" id="PRO_5030022782" evidence="2">
    <location>
        <begin position="24"/>
        <end position="672"/>
    </location>
</feature>
<keyword evidence="2" id="KW-0732">Signal</keyword>
<evidence type="ECO:0000256" key="1">
    <source>
        <dbReference type="ARBA" id="ARBA00023284"/>
    </source>
</evidence>
<gene>
    <name evidence="4" type="ORF">SAMN05421788_105157</name>
</gene>
<dbReference type="PROSITE" id="PS51352">
    <property type="entry name" value="THIOREDOXIN_2"/>
    <property type="match status" value="1"/>
</dbReference>
<dbReference type="InterPro" id="IPR050553">
    <property type="entry name" value="Thioredoxin_ResA/DsbE_sf"/>
</dbReference>
<organism evidence="4 5">
    <name type="scientific">Filimonas lacunae</name>
    <dbReference type="NCBI Taxonomy" id="477680"/>
    <lineage>
        <taxon>Bacteria</taxon>
        <taxon>Pseudomonadati</taxon>
        <taxon>Bacteroidota</taxon>
        <taxon>Chitinophagia</taxon>
        <taxon>Chitinophagales</taxon>
        <taxon>Chitinophagaceae</taxon>
        <taxon>Filimonas</taxon>
    </lineage>
</organism>
<dbReference type="InterPro" id="IPR013766">
    <property type="entry name" value="Thioredoxin_domain"/>
</dbReference>
<keyword evidence="4" id="KW-0413">Isomerase</keyword>
<dbReference type="InterPro" id="IPR036249">
    <property type="entry name" value="Thioredoxin-like_sf"/>
</dbReference>
<protein>
    <submittedName>
        <fullName evidence="4">Thiol-disulfide isomerase or thioredoxin</fullName>
    </submittedName>
</protein>
<dbReference type="PROSITE" id="PS00194">
    <property type="entry name" value="THIOREDOXIN_1"/>
    <property type="match status" value="1"/>
</dbReference>
<keyword evidence="5" id="KW-1185">Reference proteome</keyword>
<dbReference type="Proteomes" id="UP000186917">
    <property type="component" value="Unassembled WGS sequence"/>
</dbReference>